<evidence type="ECO:0000313" key="2">
    <source>
        <dbReference type="Proteomes" id="UP000026960"/>
    </source>
</evidence>
<dbReference type="EnsemblPlants" id="OBART12G14180.1">
    <property type="protein sequence ID" value="OBART12G14180.1"/>
    <property type="gene ID" value="OBART12G14180"/>
</dbReference>
<reference evidence="1" key="2">
    <citation type="submission" date="2015-03" db="UniProtKB">
        <authorList>
            <consortium name="EnsemblPlants"/>
        </authorList>
    </citation>
    <scope>IDENTIFICATION</scope>
</reference>
<dbReference type="PaxDb" id="65489-OBART12G14180.1"/>
<dbReference type="HOGENOM" id="CLU_2162275_0_0_1"/>
<name>A0A0D3HV68_9ORYZ</name>
<keyword evidence="2" id="KW-1185">Reference proteome</keyword>
<evidence type="ECO:0000313" key="1">
    <source>
        <dbReference type="EnsemblPlants" id="OBART12G14180.1"/>
    </source>
</evidence>
<proteinExistence type="predicted"/>
<dbReference type="Gramene" id="OBART12G14180.1">
    <property type="protein sequence ID" value="OBART12G14180.1"/>
    <property type="gene ID" value="OBART12G14180"/>
</dbReference>
<dbReference type="AlphaFoldDB" id="A0A0D3HV68"/>
<reference evidence="1" key="1">
    <citation type="journal article" date="2009" name="Rice">
        <title>De Novo Next Generation Sequencing of Plant Genomes.</title>
        <authorList>
            <person name="Rounsley S."/>
            <person name="Marri P.R."/>
            <person name="Yu Y."/>
            <person name="He R."/>
            <person name="Sisneros N."/>
            <person name="Goicoechea J.L."/>
            <person name="Lee S.J."/>
            <person name="Angelova A."/>
            <person name="Kudrna D."/>
            <person name="Luo M."/>
            <person name="Affourtit J."/>
            <person name="Desany B."/>
            <person name="Knight J."/>
            <person name="Niazi F."/>
            <person name="Egholm M."/>
            <person name="Wing R.A."/>
        </authorList>
    </citation>
    <scope>NUCLEOTIDE SEQUENCE [LARGE SCALE GENOMIC DNA]</scope>
    <source>
        <strain evidence="1">cv. IRGC 105608</strain>
    </source>
</reference>
<organism evidence="1">
    <name type="scientific">Oryza barthii</name>
    <dbReference type="NCBI Taxonomy" id="65489"/>
    <lineage>
        <taxon>Eukaryota</taxon>
        <taxon>Viridiplantae</taxon>
        <taxon>Streptophyta</taxon>
        <taxon>Embryophyta</taxon>
        <taxon>Tracheophyta</taxon>
        <taxon>Spermatophyta</taxon>
        <taxon>Magnoliopsida</taxon>
        <taxon>Liliopsida</taxon>
        <taxon>Poales</taxon>
        <taxon>Poaceae</taxon>
        <taxon>BOP clade</taxon>
        <taxon>Oryzoideae</taxon>
        <taxon>Oryzeae</taxon>
        <taxon>Oryzinae</taxon>
        <taxon>Oryza</taxon>
    </lineage>
</organism>
<sequence length="111" mass="12618">MLDRSVFCREDDSFPCDDPTTARGTNSRGHAVRVCFRLHVPPRPSKIHMEWPAGIGDYDWAPQCHAPLDGLPHHHLWLHDAQLLPLPKRRLPPTIVVSAAPSRRHLCRPRG</sequence>
<accession>A0A0D3HV68</accession>
<protein>
    <submittedName>
        <fullName evidence="1">Uncharacterized protein</fullName>
    </submittedName>
</protein>
<dbReference type="Proteomes" id="UP000026960">
    <property type="component" value="Chromosome 12"/>
</dbReference>